<dbReference type="GO" id="GO:0008641">
    <property type="term" value="F:ubiquitin-like modifier activating enzyme activity"/>
    <property type="evidence" value="ECO:0007669"/>
    <property type="project" value="InterPro"/>
</dbReference>
<organism evidence="3 4">
    <name type="scientific">Tetrabaena socialis</name>
    <dbReference type="NCBI Taxonomy" id="47790"/>
    <lineage>
        <taxon>Eukaryota</taxon>
        <taxon>Viridiplantae</taxon>
        <taxon>Chlorophyta</taxon>
        <taxon>core chlorophytes</taxon>
        <taxon>Chlorophyceae</taxon>
        <taxon>CS clade</taxon>
        <taxon>Chlamydomonadales</taxon>
        <taxon>Tetrabaenaceae</taxon>
        <taxon>Tetrabaena</taxon>
    </lineage>
</organism>
<feature type="domain" description="THIF-type NAD/FAD binding fold" evidence="2">
    <location>
        <begin position="18"/>
        <end position="55"/>
    </location>
</feature>
<feature type="region of interest" description="Disordered" evidence="1">
    <location>
        <begin position="204"/>
        <end position="224"/>
    </location>
</feature>
<gene>
    <name evidence="3" type="ORF">TSOC_002622</name>
</gene>
<dbReference type="EMBL" id="PGGS01000050">
    <property type="protein sequence ID" value="PNH10669.1"/>
    <property type="molecule type" value="Genomic_DNA"/>
</dbReference>
<name>A0A2J8ADS7_9CHLO</name>
<dbReference type="AlphaFoldDB" id="A0A2J8ADS7"/>
<sequence>MAEGEREAPGWPAVLRTKELQDKIKSAKVLCVGAGGIGCELLKTLVCSGFRNIEVHWRPGGRVPPPCGQMRSAAAASRFAAAGGSAPSGSAAASAPSSEAFFCSAASAAARRAAATSSRATGAPHTRQLRALAPGAGLQPGALHGGPVVPEDGERGQQVAELPLRGALPYGVGPGGAALVLPRAPHAAGGDGVGVGGGGVGGVIERGRVGPGKGGPDGSFRRPLGRGLLLTRGAKPRFGLGLGGTHAAYGGGAGATTGCTAGAAASMGPCTPARL</sequence>
<feature type="compositionally biased region" description="Low complexity" evidence="1">
    <location>
        <begin position="136"/>
        <end position="146"/>
    </location>
</feature>
<evidence type="ECO:0000256" key="1">
    <source>
        <dbReference type="SAM" id="MobiDB-lite"/>
    </source>
</evidence>
<accession>A0A2J8ADS7</accession>
<dbReference type="InterPro" id="IPR000594">
    <property type="entry name" value="ThiF_NAD_FAD-bd"/>
</dbReference>
<dbReference type="SUPFAM" id="SSF69572">
    <property type="entry name" value="Activating enzymes of the ubiquitin-like proteins"/>
    <property type="match status" value="1"/>
</dbReference>
<keyword evidence="4" id="KW-1185">Reference proteome</keyword>
<evidence type="ECO:0000313" key="4">
    <source>
        <dbReference type="Proteomes" id="UP000236333"/>
    </source>
</evidence>
<feature type="region of interest" description="Disordered" evidence="1">
    <location>
        <begin position="136"/>
        <end position="155"/>
    </location>
</feature>
<comment type="caution">
    <text evidence="3">The sequence shown here is derived from an EMBL/GenBank/DDBJ whole genome shotgun (WGS) entry which is preliminary data.</text>
</comment>
<proteinExistence type="predicted"/>
<dbReference type="Proteomes" id="UP000236333">
    <property type="component" value="Unassembled WGS sequence"/>
</dbReference>
<dbReference type="Pfam" id="PF00899">
    <property type="entry name" value="ThiF"/>
    <property type="match status" value="1"/>
</dbReference>
<dbReference type="Gene3D" id="3.40.50.720">
    <property type="entry name" value="NAD(P)-binding Rossmann-like Domain"/>
    <property type="match status" value="1"/>
</dbReference>
<dbReference type="OrthoDB" id="10255449at2759"/>
<feature type="compositionally biased region" description="Gly residues" evidence="1">
    <location>
        <begin position="204"/>
        <end position="217"/>
    </location>
</feature>
<reference evidence="3 4" key="1">
    <citation type="journal article" date="2017" name="Mol. Biol. Evol.">
        <title>The 4-celled Tetrabaena socialis nuclear genome reveals the essential components for genetic control of cell number at the origin of multicellularity in the volvocine lineage.</title>
        <authorList>
            <person name="Featherston J."/>
            <person name="Arakaki Y."/>
            <person name="Hanschen E.R."/>
            <person name="Ferris P.J."/>
            <person name="Michod R.E."/>
            <person name="Olson B.J.S.C."/>
            <person name="Nozaki H."/>
            <person name="Durand P.M."/>
        </authorList>
    </citation>
    <scope>NUCLEOTIDE SEQUENCE [LARGE SCALE GENOMIC DNA]</scope>
    <source>
        <strain evidence="3 4">NIES-571</strain>
    </source>
</reference>
<protein>
    <submittedName>
        <fullName evidence="3">SUMO-activating enzyme subunit 2</fullName>
    </submittedName>
</protein>
<evidence type="ECO:0000313" key="3">
    <source>
        <dbReference type="EMBL" id="PNH10669.1"/>
    </source>
</evidence>
<dbReference type="InterPro" id="IPR035985">
    <property type="entry name" value="Ubiquitin-activating_enz"/>
</dbReference>
<evidence type="ECO:0000259" key="2">
    <source>
        <dbReference type="Pfam" id="PF00899"/>
    </source>
</evidence>